<feature type="region of interest" description="Disordered" evidence="3">
    <location>
        <begin position="1391"/>
        <end position="1497"/>
    </location>
</feature>
<feature type="compositionally biased region" description="Basic and acidic residues" evidence="3">
    <location>
        <begin position="764"/>
        <end position="777"/>
    </location>
</feature>
<feature type="compositionally biased region" description="Basic and acidic residues" evidence="3">
    <location>
        <begin position="394"/>
        <end position="406"/>
    </location>
</feature>
<feature type="region of interest" description="Disordered" evidence="3">
    <location>
        <begin position="111"/>
        <end position="246"/>
    </location>
</feature>
<feature type="compositionally biased region" description="Low complexity" evidence="3">
    <location>
        <begin position="746"/>
        <end position="758"/>
    </location>
</feature>
<feature type="compositionally biased region" description="Basic and acidic residues" evidence="3">
    <location>
        <begin position="163"/>
        <end position="174"/>
    </location>
</feature>
<dbReference type="GO" id="GO:0003723">
    <property type="term" value="F:RNA binding"/>
    <property type="evidence" value="ECO:0007669"/>
    <property type="project" value="UniProtKB-UniRule"/>
</dbReference>
<comment type="caution">
    <text evidence="6">The sequence shown here is derived from an EMBL/GenBank/DDBJ whole genome shotgun (WGS) entry which is preliminary data.</text>
</comment>
<feature type="region of interest" description="Disordered" evidence="3">
    <location>
        <begin position="1517"/>
        <end position="1573"/>
    </location>
</feature>
<feature type="compositionally biased region" description="Basic residues" evidence="3">
    <location>
        <begin position="782"/>
        <end position="793"/>
    </location>
</feature>
<feature type="compositionally biased region" description="Basic and acidic residues" evidence="3">
    <location>
        <begin position="670"/>
        <end position="689"/>
    </location>
</feature>
<feature type="region of interest" description="Disordered" evidence="3">
    <location>
        <begin position="471"/>
        <end position="1231"/>
    </location>
</feature>
<keyword evidence="1 2" id="KW-0694">RNA-binding</keyword>
<feature type="compositionally biased region" description="Basic and acidic residues" evidence="3">
    <location>
        <begin position="1517"/>
        <end position="1544"/>
    </location>
</feature>
<dbReference type="Proteomes" id="UP001497382">
    <property type="component" value="Unassembled WGS sequence"/>
</dbReference>
<feature type="compositionally biased region" description="Polar residues" evidence="3">
    <location>
        <begin position="926"/>
        <end position="938"/>
    </location>
</feature>
<dbReference type="InterPro" id="IPR035979">
    <property type="entry name" value="RBD_domain_sf"/>
</dbReference>
<dbReference type="InterPro" id="IPR032552">
    <property type="entry name" value="RSB_motif"/>
</dbReference>
<keyword evidence="7" id="KW-1185">Reference proteome</keyword>
<dbReference type="InterPro" id="IPR000504">
    <property type="entry name" value="RRM_dom"/>
</dbReference>
<dbReference type="PANTHER" id="PTHR46589">
    <property type="entry name" value="APOPTOTIC CHROMATIN CONDENSATION INDUCER IN THE NUCLEUS"/>
    <property type="match status" value="1"/>
</dbReference>
<feature type="compositionally biased region" description="Basic residues" evidence="3">
    <location>
        <begin position="617"/>
        <end position="629"/>
    </location>
</feature>
<dbReference type="PROSITE" id="PS50102">
    <property type="entry name" value="RRM"/>
    <property type="match status" value="1"/>
</dbReference>
<feature type="compositionally biased region" description="Basic residues" evidence="3">
    <location>
        <begin position="690"/>
        <end position="700"/>
    </location>
</feature>
<dbReference type="GO" id="GO:0061574">
    <property type="term" value="C:ASAP complex"/>
    <property type="evidence" value="ECO:0007669"/>
    <property type="project" value="TreeGrafter"/>
</dbReference>
<evidence type="ECO:0008006" key="8">
    <source>
        <dbReference type="Google" id="ProtNLM"/>
    </source>
</evidence>
<feature type="region of interest" description="Disordered" evidence="3">
    <location>
        <begin position="381"/>
        <end position="413"/>
    </location>
</feature>
<proteinExistence type="predicted"/>
<dbReference type="SUPFAM" id="SSF54928">
    <property type="entry name" value="RNA-binding domain, RBD"/>
    <property type="match status" value="1"/>
</dbReference>
<feature type="compositionally biased region" description="Polar residues" evidence="3">
    <location>
        <begin position="175"/>
        <end position="194"/>
    </location>
</feature>
<dbReference type="PANTHER" id="PTHR46589:SF1">
    <property type="entry name" value="APOPTOTIC CHROMATIN CONDENSATION INDUCER IN THE NUCLEUS"/>
    <property type="match status" value="1"/>
</dbReference>
<dbReference type="InterPro" id="IPR052793">
    <property type="entry name" value="EJC-associated_protein"/>
</dbReference>
<reference evidence="6 7" key="1">
    <citation type="submission" date="2024-04" db="EMBL/GenBank/DDBJ databases">
        <authorList>
            <person name="Rising A."/>
            <person name="Reimegard J."/>
            <person name="Sonavane S."/>
            <person name="Akerstrom W."/>
            <person name="Nylinder S."/>
            <person name="Hedman E."/>
            <person name="Kallberg Y."/>
        </authorList>
    </citation>
    <scope>NUCLEOTIDE SEQUENCE [LARGE SCALE GENOMIC DNA]</scope>
</reference>
<feature type="compositionally biased region" description="Basic and acidic residues" evidence="3">
    <location>
        <begin position="701"/>
        <end position="726"/>
    </location>
</feature>
<dbReference type="SUPFAM" id="SSF68906">
    <property type="entry name" value="SAP domain"/>
    <property type="match status" value="1"/>
</dbReference>
<feature type="compositionally biased region" description="Acidic residues" evidence="3">
    <location>
        <begin position="123"/>
        <end position="143"/>
    </location>
</feature>
<dbReference type="Pfam" id="PF00076">
    <property type="entry name" value="RRM_1"/>
    <property type="match status" value="1"/>
</dbReference>
<dbReference type="CDD" id="cd12432">
    <property type="entry name" value="RRM_ACINU"/>
    <property type="match status" value="1"/>
</dbReference>
<feature type="compositionally biased region" description="Polar residues" evidence="3">
    <location>
        <begin position="1197"/>
        <end position="1207"/>
    </location>
</feature>
<dbReference type="InterPro" id="IPR003034">
    <property type="entry name" value="SAP_dom"/>
</dbReference>
<accession>A0AAV1ZGS2</accession>
<evidence type="ECO:0000256" key="1">
    <source>
        <dbReference type="ARBA" id="ARBA00022884"/>
    </source>
</evidence>
<feature type="compositionally biased region" description="Basic and acidic residues" evidence="3">
    <location>
        <begin position="812"/>
        <end position="826"/>
    </location>
</feature>
<evidence type="ECO:0000313" key="7">
    <source>
        <dbReference type="Proteomes" id="UP001497382"/>
    </source>
</evidence>
<organism evidence="6 7">
    <name type="scientific">Larinioides sclopetarius</name>
    <dbReference type="NCBI Taxonomy" id="280406"/>
    <lineage>
        <taxon>Eukaryota</taxon>
        <taxon>Metazoa</taxon>
        <taxon>Ecdysozoa</taxon>
        <taxon>Arthropoda</taxon>
        <taxon>Chelicerata</taxon>
        <taxon>Arachnida</taxon>
        <taxon>Araneae</taxon>
        <taxon>Araneomorphae</taxon>
        <taxon>Entelegynae</taxon>
        <taxon>Araneoidea</taxon>
        <taxon>Araneidae</taxon>
        <taxon>Larinioides</taxon>
    </lineage>
</organism>
<feature type="compositionally biased region" description="Polar residues" evidence="3">
    <location>
        <begin position="479"/>
        <end position="506"/>
    </location>
</feature>
<name>A0AAV1ZGS2_9ARAC</name>
<dbReference type="GO" id="GO:0071011">
    <property type="term" value="C:precatalytic spliceosome"/>
    <property type="evidence" value="ECO:0007669"/>
    <property type="project" value="TreeGrafter"/>
</dbReference>
<dbReference type="Gene3D" id="3.30.70.330">
    <property type="match status" value="1"/>
</dbReference>
<feature type="compositionally biased region" description="Basic and acidic residues" evidence="3">
    <location>
        <begin position="630"/>
        <end position="662"/>
    </location>
</feature>
<feature type="compositionally biased region" description="Basic and acidic residues" evidence="3">
    <location>
        <begin position="736"/>
        <end position="745"/>
    </location>
</feature>
<dbReference type="PROSITE" id="PS50800">
    <property type="entry name" value="SAP"/>
    <property type="match status" value="1"/>
</dbReference>
<dbReference type="InterPro" id="IPR034257">
    <property type="entry name" value="Acinus_RRM"/>
</dbReference>
<evidence type="ECO:0000259" key="4">
    <source>
        <dbReference type="PROSITE" id="PS50102"/>
    </source>
</evidence>
<feature type="compositionally biased region" description="Basic and acidic residues" evidence="3">
    <location>
        <begin position="837"/>
        <end position="861"/>
    </location>
</feature>
<dbReference type="Pfam" id="PF02037">
    <property type="entry name" value="SAP"/>
    <property type="match status" value="1"/>
</dbReference>
<sequence>MEDEASILLDGKTLGNLRVVDLKQELEKRGLSKSGSKKDLVKRLKVQLEFEKLCGERKSAADCDLKLDLDADTEQNEFVQQYLAQQQKIYAEQKEAKRRIELEENLKSTEEKEICDSTKCDEEATIDDDDDQTEPDEPEEEDCRADITSPKAAEDTNLNIVSDELKEDSSKIQEEVNQNTSQPSNVKVESSEGQDLNDKKTCLSSEVKTGSLEVQDDSDHETSQPPMVVAASSEVQDAADQNTSRSLKLKVVSSEIQDDADEETFMLSKEGASGDVDQETSEPLKIKVASPDVVCQETSQASKLDAANPGMQYEADVQETVKTSNAAMFPEEELVEDTAATKKRDCQNQIISSNIVPVDSSIKTAENREVIDNVDNQITSSKITETAHTNSSTEKAESRDTIDHQAEQSSSSQIIQENIANTQEISHQNMSSEIKEIRTESREVVFEKSELLPNMEPATQFSTVPYSLMDIQLPESPGNVKSKSTSDAVESDSVNNTEETHSNGIDSTDIKSSKRRGEKSDSKSDSSEKRCSPDKNSSYEKSDELTQQSKESTSDDSKVLESRSQSKKKESDSKSSRYKIHSSDRKTRKSKDDLPAHRDSRSKSAERKRTREDSPCRHSRSRSREKVHKLKEESRSRRDSRSRSKEKERRTRKHERDSDTRKVSRHRDSRSRSKEGNRKTRKSSIDSKSRKVVHSRRKSRSVSDDSKSDHNSDSDDEFQKKKDKAKETKKKRRDQKSRSDSESDKSSSSGSSPSASSKQKVRSSRLEDRHHKRDSSEGTRSSRSRSPIKKKPLKRSDDHSEISLTGKHGRQRSKDNDQSSRSRSRDNSPIQKKSKSRLAEKSDKQKEMSHKAEISDSDKVPKSPSFEDNSSKKKYKNYSNEPQKCPAVESEKIRDHKHRSSEDEDSKSRSRENSPVNIPLKDKSLEQSADSPNLVNKTSKTKRHESSEDSRSQSREKSPEKKIKHKSKSPSDTRKILMSQEESKSQSSKSRSRSRESSPIECKPNEPPSDSVVLSKTSRQEKESESGNSDDNQTSRSRSRESTPVQAMKVSTDESSVDSAALTKHIRQESQSSMDGRDSRSRSREKSPDPKRSKICFDKQGGDSSDISKHQAEASKTAVSESDVPVAVKKGNITIVKKEPVKQKLKIKRDNVIISSQSKREEKEIKSEKLENSETKEENQKEPTSGLIRTGYVSRKITLSSRSQSVASDDEPKSKRSKWGNMASSQKTSTTINISTNSLKNWFPDFKLLKDPTPEEPASLIKEESDMEISVNKPEEDSKQVLNTKRFQEPQREVQMEVDTEETGPVSKILFIQNLVRPFTLNQLKDLLRETGNFIEEDFWIDKIKSKCFVTYETEEEAIKTRSQLNGTRWPSSNPKILSVEFSNEEELTMYRSGNDTPKPLQPLPEPDNTQESRVSHAADEFRKKDHDQDRKRDRSKLQPPVREWDKDKITQESPDRERSGKDVDKSKYIDKKDKKDSKRRTNEDTPAKLLDDLFQKTKSSPCIYWLPLTDEQVQERLEGKRVRRLEREKQNQQREREDAENKSKRPRSRNRTREAENRRSSTRSRSPVTRRR</sequence>
<feature type="compositionally biased region" description="Polar residues" evidence="3">
    <location>
        <begin position="381"/>
        <end position="393"/>
    </location>
</feature>
<feature type="compositionally biased region" description="Basic and acidic residues" evidence="3">
    <location>
        <begin position="1075"/>
        <end position="1113"/>
    </location>
</feature>
<dbReference type="Gene3D" id="1.10.720.30">
    <property type="entry name" value="SAP domain"/>
    <property type="match status" value="1"/>
</dbReference>
<evidence type="ECO:0000256" key="2">
    <source>
        <dbReference type="PROSITE-ProRule" id="PRU00176"/>
    </source>
</evidence>
<dbReference type="Pfam" id="PF16294">
    <property type="entry name" value="RSB_motif"/>
    <property type="match status" value="1"/>
</dbReference>
<evidence type="ECO:0000256" key="3">
    <source>
        <dbReference type="SAM" id="MobiDB-lite"/>
    </source>
</evidence>
<dbReference type="InterPro" id="IPR036361">
    <property type="entry name" value="SAP_dom_sf"/>
</dbReference>
<feature type="compositionally biased region" description="Basic and acidic residues" evidence="3">
    <location>
        <begin position="518"/>
        <end position="544"/>
    </location>
</feature>
<feature type="compositionally biased region" description="Polar residues" evidence="3">
    <location>
        <begin position="1026"/>
        <end position="1036"/>
    </location>
</feature>
<feature type="compositionally biased region" description="Low complexity" evidence="3">
    <location>
        <begin position="1564"/>
        <end position="1573"/>
    </location>
</feature>
<feature type="domain" description="RRM" evidence="4">
    <location>
        <begin position="1308"/>
        <end position="1385"/>
    </location>
</feature>
<evidence type="ECO:0000259" key="5">
    <source>
        <dbReference type="PROSITE" id="PS50800"/>
    </source>
</evidence>
<evidence type="ECO:0000313" key="6">
    <source>
        <dbReference type="EMBL" id="CAL1270946.1"/>
    </source>
</evidence>
<feature type="compositionally biased region" description="Basic and acidic residues" evidence="3">
    <location>
        <begin position="552"/>
        <end position="561"/>
    </location>
</feature>
<feature type="compositionally biased region" description="Basic and acidic residues" evidence="3">
    <location>
        <begin position="1414"/>
        <end position="1496"/>
    </location>
</feature>
<feature type="compositionally biased region" description="Basic and acidic residues" evidence="3">
    <location>
        <begin position="1158"/>
        <end position="1181"/>
    </location>
</feature>
<gene>
    <name evidence="6" type="ORF">LARSCL_LOCUS5580</name>
</gene>
<feature type="compositionally biased region" description="Polar residues" evidence="3">
    <location>
        <begin position="233"/>
        <end position="246"/>
    </location>
</feature>
<feature type="domain" description="SAP" evidence="5">
    <location>
        <begin position="14"/>
        <end position="48"/>
    </location>
</feature>
<feature type="compositionally biased region" description="Basic and acidic residues" evidence="3">
    <location>
        <begin position="567"/>
        <end position="616"/>
    </location>
</feature>
<protein>
    <recommendedName>
        <fullName evidence="8">Apoptotic chromatin condensation inducer in the nucleus</fullName>
    </recommendedName>
</protein>
<dbReference type="GO" id="GO:0008380">
    <property type="term" value="P:RNA splicing"/>
    <property type="evidence" value="ECO:0007669"/>
    <property type="project" value="TreeGrafter"/>
</dbReference>
<feature type="compositionally biased region" description="Basic and acidic residues" evidence="3">
    <location>
        <begin position="111"/>
        <end position="122"/>
    </location>
</feature>
<feature type="compositionally biased region" description="Basic and acidic residues" evidence="3">
    <location>
        <begin position="944"/>
        <end position="961"/>
    </location>
</feature>
<dbReference type="SMART" id="SM00513">
    <property type="entry name" value="SAP"/>
    <property type="match status" value="1"/>
</dbReference>
<dbReference type="InterPro" id="IPR012677">
    <property type="entry name" value="Nucleotide-bd_a/b_plait_sf"/>
</dbReference>
<dbReference type="EMBL" id="CAXIEN010000051">
    <property type="protein sequence ID" value="CAL1270946.1"/>
    <property type="molecule type" value="Genomic_DNA"/>
</dbReference>